<dbReference type="InterPro" id="IPR016064">
    <property type="entry name" value="NAD/diacylglycerol_kinase_sf"/>
</dbReference>
<comment type="caution">
    <text evidence="9">The sequence shown here is derived from an EMBL/GenBank/DDBJ whole genome shotgun (WGS) entry which is preliminary data.</text>
</comment>
<dbReference type="GO" id="GO:0006741">
    <property type="term" value="P:NADP+ biosynthetic process"/>
    <property type="evidence" value="ECO:0007669"/>
    <property type="project" value="UniProtKB-UniRule"/>
</dbReference>
<keyword evidence="4 8" id="KW-0067">ATP-binding</keyword>
<dbReference type="InterPro" id="IPR017437">
    <property type="entry name" value="ATP-NAD_kinase_PpnK-typ_C"/>
</dbReference>
<dbReference type="GO" id="GO:0019674">
    <property type="term" value="P:NAD+ metabolic process"/>
    <property type="evidence" value="ECO:0007669"/>
    <property type="project" value="InterPro"/>
</dbReference>
<evidence type="ECO:0000256" key="6">
    <source>
        <dbReference type="ARBA" id="ARBA00023027"/>
    </source>
</evidence>
<comment type="function">
    <text evidence="8">Involved in the regulation of the intracellular balance of NAD and NADP, and is a key enzyme in the biosynthesis of NADP. Catalyzes specifically the phosphorylation on 2'-hydroxyl of the adenosine moiety of NAD to yield NADP.</text>
</comment>
<dbReference type="HAMAP" id="MF_00361">
    <property type="entry name" value="NAD_kinase"/>
    <property type="match status" value="1"/>
</dbReference>
<dbReference type="GO" id="GO:0005737">
    <property type="term" value="C:cytoplasm"/>
    <property type="evidence" value="ECO:0007669"/>
    <property type="project" value="UniProtKB-SubCell"/>
</dbReference>
<dbReference type="Gene3D" id="2.60.200.30">
    <property type="entry name" value="Probable inorganic polyphosphate/atp-NAD kinase, domain 2"/>
    <property type="match status" value="1"/>
</dbReference>
<keyword evidence="10" id="KW-1185">Reference proteome</keyword>
<comment type="similarity">
    <text evidence="8">Belongs to the NAD kinase family.</text>
</comment>
<dbReference type="GO" id="GO:0005524">
    <property type="term" value="F:ATP binding"/>
    <property type="evidence" value="ECO:0007669"/>
    <property type="project" value="UniProtKB-KW"/>
</dbReference>
<evidence type="ECO:0000256" key="7">
    <source>
        <dbReference type="ARBA" id="ARBA00047925"/>
    </source>
</evidence>
<evidence type="ECO:0000256" key="1">
    <source>
        <dbReference type="ARBA" id="ARBA00022679"/>
    </source>
</evidence>
<dbReference type="EMBL" id="JACOOW010000012">
    <property type="protein sequence ID" value="MBC5657246.1"/>
    <property type="molecule type" value="Genomic_DNA"/>
</dbReference>
<evidence type="ECO:0000256" key="2">
    <source>
        <dbReference type="ARBA" id="ARBA00022741"/>
    </source>
</evidence>
<evidence type="ECO:0000313" key="10">
    <source>
        <dbReference type="Proteomes" id="UP000653904"/>
    </source>
</evidence>
<dbReference type="PANTHER" id="PTHR20275:SF0">
    <property type="entry name" value="NAD KINASE"/>
    <property type="match status" value="1"/>
</dbReference>
<keyword evidence="1 8" id="KW-0808">Transferase</keyword>
<comment type="subcellular location">
    <subcellularLocation>
        <location evidence="8">Cytoplasm</location>
    </subcellularLocation>
</comment>
<evidence type="ECO:0000256" key="3">
    <source>
        <dbReference type="ARBA" id="ARBA00022777"/>
    </source>
</evidence>
<dbReference type="Pfam" id="PF20143">
    <property type="entry name" value="NAD_kinase_C"/>
    <property type="match status" value="1"/>
</dbReference>
<evidence type="ECO:0000313" key="9">
    <source>
        <dbReference type="EMBL" id="MBC5657246.1"/>
    </source>
</evidence>
<dbReference type="Proteomes" id="UP000653904">
    <property type="component" value="Unassembled WGS sequence"/>
</dbReference>
<dbReference type="InterPro" id="IPR017438">
    <property type="entry name" value="ATP-NAD_kinase_N"/>
</dbReference>
<dbReference type="GO" id="GO:0051287">
    <property type="term" value="F:NAD binding"/>
    <property type="evidence" value="ECO:0007669"/>
    <property type="project" value="UniProtKB-ARBA"/>
</dbReference>
<evidence type="ECO:0000256" key="8">
    <source>
        <dbReference type="HAMAP-Rule" id="MF_00361"/>
    </source>
</evidence>
<dbReference type="Gene3D" id="3.40.50.10330">
    <property type="entry name" value="Probable inorganic polyphosphate/atp-NAD kinase, domain 1"/>
    <property type="match status" value="1"/>
</dbReference>
<sequence>MRNFYLIVNREKPRVEEAADLICSFFAEQGCRCIRLDRHDGLRRDAGVIPAYRYTDRRTVPEDTDCVICLGGDGTLIQAARDLAGRKIPLFGINMGHLGYLTQIGHEEDILPAMRDLMEDHYRLESRMMLKGCVISGGKVVMEDIALNDIVLNRMGIDAFRFELAVNGQLFNEYSADGMVVATPTGSTAYNLSAGGPIVAPEADLMVLTPLCPHSLNSRSIVLPPDNHLSLRIQTTGRTKVSLSFDGDTVVDIEPGDTIEIAKSEIETTLIQLKQVPFLENIRNKMKQI</sequence>
<dbReference type="GO" id="GO:0046872">
    <property type="term" value="F:metal ion binding"/>
    <property type="evidence" value="ECO:0007669"/>
    <property type="project" value="UniProtKB-UniRule"/>
</dbReference>
<dbReference type="GO" id="GO:0003951">
    <property type="term" value="F:NAD+ kinase activity"/>
    <property type="evidence" value="ECO:0007669"/>
    <property type="project" value="UniProtKB-UniRule"/>
</dbReference>
<keyword evidence="5 8" id="KW-0521">NADP</keyword>
<feature type="binding site" evidence="8">
    <location>
        <begin position="148"/>
        <end position="149"/>
    </location>
    <ligand>
        <name>NAD(+)</name>
        <dbReference type="ChEBI" id="CHEBI:57540"/>
    </ligand>
</feature>
<dbReference type="InterPro" id="IPR002504">
    <property type="entry name" value="NADK"/>
</dbReference>
<feature type="binding site" evidence="8">
    <location>
        <position position="177"/>
    </location>
    <ligand>
        <name>NAD(+)</name>
        <dbReference type="ChEBI" id="CHEBI:57540"/>
    </ligand>
</feature>
<keyword evidence="6 8" id="KW-0520">NAD</keyword>
<reference evidence="9 10" key="1">
    <citation type="submission" date="2020-08" db="EMBL/GenBank/DDBJ databases">
        <title>Genome public.</title>
        <authorList>
            <person name="Liu C."/>
            <person name="Sun Q."/>
        </authorList>
    </citation>
    <scope>NUCLEOTIDE SEQUENCE [LARGE SCALE GENOMIC DNA]</scope>
    <source>
        <strain evidence="9 10">BX14</strain>
    </source>
</reference>
<keyword evidence="2 8" id="KW-0547">Nucleotide-binding</keyword>
<evidence type="ECO:0000256" key="4">
    <source>
        <dbReference type="ARBA" id="ARBA00022840"/>
    </source>
</evidence>
<feature type="binding site" evidence="8">
    <location>
        <begin position="188"/>
        <end position="193"/>
    </location>
    <ligand>
        <name>NAD(+)</name>
        <dbReference type="ChEBI" id="CHEBI:57540"/>
    </ligand>
</feature>
<comment type="caution">
    <text evidence="8">Lacks conserved residue(s) required for the propagation of feature annotation.</text>
</comment>
<protein>
    <recommendedName>
        <fullName evidence="8">NAD kinase</fullName>
        <ecNumber evidence="8">2.7.1.23</ecNumber>
    </recommendedName>
    <alternativeName>
        <fullName evidence="8">ATP-dependent NAD kinase</fullName>
    </alternativeName>
</protein>
<name>A0AAW3X5L3_9CLOT</name>
<keyword evidence="3 8" id="KW-0418">Kinase</keyword>
<dbReference type="EC" id="2.7.1.23" evidence="8"/>
<gene>
    <name evidence="8" type="primary">nadK</name>
    <name evidence="9" type="ORF">H8S19_09285</name>
</gene>
<evidence type="ECO:0000256" key="5">
    <source>
        <dbReference type="ARBA" id="ARBA00022857"/>
    </source>
</evidence>
<proteinExistence type="inferred from homology"/>
<feature type="active site" description="Proton acceptor" evidence="8">
    <location>
        <position position="73"/>
    </location>
</feature>
<dbReference type="PANTHER" id="PTHR20275">
    <property type="entry name" value="NAD KINASE"/>
    <property type="match status" value="1"/>
</dbReference>
<dbReference type="SUPFAM" id="SSF111331">
    <property type="entry name" value="NAD kinase/diacylglycerol kinase-like"/>
    <property type="match status" value="1"/>
</dbReference>
<feature type="binding site" evidence="8">
    <location>
        <begin position="73"/>
        <end position="74"/>
    </location>
    <ligand>
        <name>NAD(+)</name>
        <dbReference type="ChEBI" id="CHEBI:57540"/>
    </ligand>
</feature>
<dbReference type="AlphaFoldDB" id="A0AAW3X5L3"/>
<accession>A0AAW3X5L3</accession>
<keyword evidence="8" id="KW-0963">Cytoplasm</keyword>
<dbReference type="RefSeq" id="WP_186855013.1">
    <property type="nucleotide sequence ID" value="NZ_JACOOW010000012.1"/>
</dbReference>
<comment type="catalytic activity">
    <reaction evidence="7 8">
        <text>NAD(+) + ATP = ADP + NADP(+) + H(+)</text>
        <dbReference type="Rhea" id="RHEA:18629"/>
        <dbReference type="ChEBI" id="CHEBI:15378"/>
        <dbReference type="ChEBI" id="CHEBI:30616"/>
        <dbReference type="ChEBI" id="CHEBI:57540"/>
        <dbReference type="ChEBI" id="CHEBI:58349"/>
        <dbReference type="ChEBI" id="CHEBI:456216"/>
        <dbReference type="EC" id="2.7.1.23"/>
    </reaction>
</comment>
<organism evidence="9 10">
    <name type="scientific">Clostridium segne</name>
    <dbReference type="NCBI Taxonomy" id="2763038"/>
    <lineage>
        <taxon>Bacteria</taxon>
        <taxon>Bacillati</taxon>
        <taxon>Bacillota</taxon>
        <taxon>Clostridia</taxon>
        <taxon>Eubacteriales</taxon>
        <taxon>Clostridiaceae</taxon>
        <taxon>Clostridium</taxon>
    </lineage>
</organism>
<comment type="cofactor">
    <cofactor evidence="8">
        <name>a divalent metal cation</name>
        <dbReference type="ChEBI" id="CHEBI:60240"/>
    </cofactor>
</comment>
<dbReference type="Pfam" id="PF01513">
    <property type="entry name" value="NAD_kinase"/>
    <property type="match status" value="1"/>
</dbReference>